<evidence type="ECO:0000313" key="3">
    <source>
        <dbReference type="EMBL" id="KAJ6646330.1"/>
    </source>
</evidence>
<keyword evidence="4" id="KW-1185">Reference proteome</keyword>
<dbReference type="Proteomes" id="UP001151699">
    <property type="component" value="Chromosome A"/>
</dbReference>
<dbReference type="PROSITE" id="PS50249">
    <property type="entry name" value="MPN"/>
    <property type="match status" value="1"/>
</dbReference>
<dbReference type="OrthoDB" id="194468at2759"/>
<evidence type="ECO:0000256" key="1">
    <source>
        <dbReference type="ARBA" id="ARBA00007461"/>
    </source>
</evidence>
<dbReference type="InterPro" id="IPR005366">
    <property type="entry name" value="EMC8/9"/>
</dbReference>
<dbReference type="InterPro" id="IPR037518">
    <property type="entry name" value="MPN"/>
</dbReference>
<reference evidence="3" key="1">
    <citation type="submission" date="2022-07" db="EMBL/GenBank/DDBJ databases">
        <authorList>
            <person name="Trinca V."/>
            <person name="Uliana J.V.C."/>
            <person name="Torres T.T."/>
            <person name="Ward R.J."/>
            <person name="Monesi N."/>
        </authorList>
    </citation>
    <scope>NUCLEOTIDE SEQUENCE</scope>
    <source>
        <strain evidence="3">HSMRA1968</strain>
        <tissue evidence="3">Whole embryos</tissue>
    </source>
</reference>
<dbReference type="Pfam" id="PF03665">
    <property type="entry name" value="UPF0172"/>
    <property type="match status" value="1"/>
</dbReference>
<organism evidence="3 4">
    <name type="scientific">Pseudolycoriella hygida</name>
    <dbReference type="NCBI Taxonomy" id="35572"/>
    <lineage>
        <taxon>Eukaryota</taxon>
        <taxon>Metazoa</taxon>
        <taxon>Ecdysozoa</taxon>
        <taxon>Arthropoda</taxon>
        <taxon>Hexapoda</taxon>
        <taxon>Insecta</taxon>
        <taxon>Pterygota</taxon>
        <taxon>Neoptera</taxon>
        <taxon>Endopterygota</taxon>
        <taxon>Diptera</taxon>
        <taxon>Nematocera</taxon>
        <taxon>Sciaroidea</taxon>
        <taxon>Sciaridae</taxon>
        <taxon>Pseudolycoriella</taxon>
    </lineage>
</organism>
<comment type="caution">
    <text evidence="3">The sequence shown here is derived from an EMBL/GenBank/DDBJ whole genome shotgun (WGS) entry which is preliminary data.</text>
</comment>
<protein>
    <submittedName>
        <fullName evidence="3">ER membrane protein complex subunit 8/9 like</fullName>
    </submittedName>
</protein>
<dbReference type="PANTHER" id="PTHR12941">
    <property type="entry name" value="ER MEMBRANE PROTEIN COMPLEX"/>
    <property type="match status" value="1"/>
</dbReference>
<evidence type="ECO:0000313" key="4">
    <source>
        <dbReference type="Proteomes" id="UP001151699"/>
    </source>
</evidence>
<dbReference type="PANTHER" id="PTHR12941:SF10">
    <property type="entry name" value="ER MEMBRANE PROTEIN COMPLEX SUBUNIT 8_9 HOMOLOG"/>
    <property type="match status" value="1"/>
</dbReference>
<gene>
    <name evidence="3" type="primary">EMC8-9</name>
    <name evidence="3" type="ORF">Bhyg_01541</name>
</gene>
<feature type="domain" description="MPN" evidence="2">
    <location>
        <begin position="4"/>
        <end position="139"/>
    </location>
</feature>
<dbReference type="CDD" id="cd08060">
    <property type="entry name" value="MPN_UPF0172"/>
    <property type="match status" value="1"/>
</dbReference>
<dbReference type="AlphaFoldDB" id="A0A9Q0S7N8"/>
<proteinExistence type="inferred from homology"/>
<dbReference type="EMBL" id="WJQU01000001">
    <property type="protein sequence ID" value="KAJ6646330.1"/>
    <property type="molecule type" value="Genomic_DNA"/>
</dbReference>
<evidence type="ECO:0000259" key="2">
    <source>
        <dbReference type="PROSITE" id="PS50249"/>
    </source>
</evidence>
<dbReference type="GO" id="GO:0072546">
    <property type="term" value="C:EMC complex"/>
    <property type="evidence" value="ECO:0007669"/>
    <property type="project" value="InterPro"/>
</dbReference>
<name>A0A9Q0S7N8_9DIPT</name>
<accession>A0A9Q0S7N8</accession>
<sequence>MTDVKISSRAYTKIILHAAKYPYAAVNGLLLAAKDKSKNQFIVDAIPLFHQCLNVTPMAEIALVQVEAMAADEGLLIAGYYAAAENFNDSSIEKIPGARIPEKIAEHFSNAVCVMVDNKAMSLNMERPAIKAWQNADSRWVKTNFSVDSCDSTLEAVSALLQKGAMKDINDFDNYLDNVENDWLNEHLNRDLKQLLAMY</sequence>
<comment type="similarity">
    <text evidence="1">Belongs to the EMC8/EMC9 family.</text>
</comment>